<evidence type="ECO:0000259" key="3">
    <source>
        <dbReference type="PROSITE" id="PS50043"/>
    </source>
</evidence>
<gene>
    <name evidence="4" type="ORF">ACFP2T_45795</name>
</gene>
<dbReference type="CDD" id="cd06170">
    <property type="entry name" value="LuxR_C_like"/>
    <property type="match status" value="1"/>
</dbReference>
<evidence type="ECO:0000256" key="2">
    <source>
        <dbReference type="ARBA" id="ARBA00022840"/>
    </source>
</evidence>
<dbReference type="PANTHER" id="PTHR16305:SF35">
    <property type="entry name" value="TRANSCRIPTIONAL ACTIVATOR DOMAIN"/>
    <property type="match status" value="1"/>
</dbReference>
<organism evidence="4 5">
    <name type="scientific">Plantactinospora solaniradicis</name>
    <dbReference type="NCBI Taxonomy" id="1723736"/>
    <lineage>
        <taxon>Bacteria</taxon>
        <taxon>Bacillati</taxon>
        <taxon>Actinomycetota</taxon>
        <taxon>Actinomycetes</taxon>
        <taxon>Micromonosporales</taxon>
        <taxon>Micromonosporaceae</taxon>
        <taxon>Plantactinospora</taxon>
    </lineage>
</organism>
<dbReference type="InterPro" id="IPR027417">
    <property type="entry name" value="P-loop_NTPase"/>
</dbReference>
<evidence type="ECO:0000256" key="1">
    <source>
        <dbReference type="ARBA" id="ARBA00022741"/>
    </source>
</evidence>
<dbReference type="InterPro" id="IPR041664">
    <property type="entry name" value="AAA_16"/>
</dbReference>
<name>A0ABW1KRV4_9ACTN</name>
<keyword evidence="2" id="KW-0067">ATP-binding</keyword>
<feature type="domain" description="HTH luxR-type" evidence="3">
    <location>
        <begin position="846"/>
        <end position="911"/>
    </location>
</feature>
<keyword evidence="1" id="KW-0547">Nucleotide-binding</keyword>
<dbReference type="PROSITE" id="PS00622">
    <property type="entry name" value="HTH_LUXR_1"/>
    <property type="match status" value="1"/>
</dbReference>
<dbReference type="PROSITE" id="PS50043">
    <property type="entry name" value="HTH_LUXR_2"/>
    <property type="match status" value="1"/>
</dbReference>
<dbReference type="EMBL" id="JBHSPR010000090">
    <property type="protein sequence ID" value="MFC6023458.1"/>
    <property type="molecule type" value="Genomic_DNA"/>
</dbReference>
<protein>
    <submittedName>
        <fullName evidence="4">AAA family ATPase</fullName>
    </submittedName>
</protein>
<dbReference type="InterPro" id="IPR016032">
    <property type="entry name" value="Sig_transdc_resp-reg_C-effctor"/>
</dbReference>
<keyword evidence="5" id="KW-1185">Reference proteome</keyword>
<dbReference type="RefSeq" id="WP_377433776.1">
    <property type="nucleotide sequence ID" value="NZ_JBHSPR010000090.1"/>
</dbReference>
<dbReference type="PRINTS" id="PR00038">
    <property type="entry name" value="HTHLUXR"/>
</dbReference>
<dbReference type="SUPFAM" id="SSF52540">
    <property type="entry name" value="P-loop containing nucleoside triphosphate hydrolases"/>
    <property type="match status" value="1"/>
</dbReference>
<dbReference type="Pfam" id="PF13191">
    <property type="entry name" value="AAA_16"/>
    <property type="match status" value="1"/>
</dbReference>
<comment type="caution">
    <text evidence="4">The sequence shown here is derived from an EMBL/GenBank/DDBJ whole genome shotgun (WGS) entry which is preliminary data.</text>
</comment>
<evidence type="ECO:0000313" key="5">
    <source>
        <dbReference type="Proteomes" id="UP001596203"/>
    </source>
</evidence>
<evidence type="ECO:0000313" key="4">
    <source>
        <dbReference type="EMBL" id="MFC6023458.1"/>
    </source>
</evidence>
<dbReference type="Proteomes" id="UP001596203">
    <property type="component" value="Unassembled WGS sequence"/>
</dbReference>
<sequence>MRTVSMFGREREAKRLAELIDGVDDQGGALLVRGEAGIGKTTLLAHGAALAGAAGMRVLTAVGAESEVHLPYAGLHQILHPIRTGIDLLPAPQRDAVQAALGITDRVVPDAYLVGLAVLNLLADVAAHAPVMVVVEDAHWLDRSSADVLGFVARRVQSEPMALLAAVRDGVASPLQEAGLALLSLERLSEDAAASLLDAVAPGLAPAVRGRLLDEAAGNPLALTELPGAAQALEGADARAPARLPLTARLERAFTARVSELPAATRTVLLVAALNDSTSVAEALEAGALAVGAKVDATVLAPAVQARLVDLGSGVVSFRHPLMRSAIPQTASLAERQAAHAALAEALRGQADRRAWHRAAAAAGPDESVAAELESTADRAQRRGGVGAAVAALERAARLSDGPARRAERLLRAADLAVESGRQDVVVRLLDQVSLLELSAQQRARVVWIRGSFDDGMRDDSVGAFELARLAEQVAADGDVDLVMRILWSAALRCFWAEPGAAARQHIVAVAEALPIGERDPRLMAILAYAAPIERGTAVIHRLAGLAGQPSGDPQVERLLGTAALLVGAFDLAVRLSAASVSGLRTQGRLGLLARALGAQAWSAGRLADLSVAIPASEEASRLARETTQPFLHAMVLASEAEIAALRGDYDRADVLASQAEQVSLPAGARPVLATVQVARGLAALGDGRYGDAYAHLRRMHDPADPAYQVALRCYAVAELAEAAVRSGRTEAIWDVMEGLEAVAATTKSPALHAGLRYARAVLADDDKAEELFEVALSADLTGWSFVRARTQLAFGEWLRRQRRAVQSRGHLRAARETFDALGAIPWSDRARQELRAAGEVSPHRSPDARDQLTAHELHIAQLAAEGLTNRQIGQRLYLSHRTVSTHLHRIFPKLGITSRSALGAALTRPDPVTAP</sequence>
<dbReference type="SUPFAM" id="SSF46894">
    <property type="entry name" value="C-terminal effector domain of the bipartite response regulators"/>
    <property type="match status" value="1"/>
</dbReference>
<accession>A0ABW1KRV4</accession>
<dbReference type="InterPro" id="IPR036388">
    <property type="entry name" value="WH-like_DNA-bd_sf"/>
</dbReference>
<proteinExistence type="predicted"/>
<dbReference type="InterPro" id="IPR000792">
    <property type="entry name" value="Tscrpt_reg_LuxR_C"/>
</dbReference>
<reference evidence="5" key="1">
    <citation type="journal article" date="2019" name="Int. J. Syst. Evol. Microbiol.">
        <title>The Global Catalogue of Microorganisms (GCM) 10K type strain sequencing project: providing services to taxonomists for standard genome sequencing and annotation.</title>
        <authorList>
            <consortium name="The Broad Institute Genomics Platform"/>
            <consortium name="The Broad Institute Genome Sequencing Center for Infectious Disease"/>
            <person name="Wu L."/>
            <person name="Ma J."/>
        </authorList>
    </citation>
    <scope>NUCLEOTIDE SEQUENCE [LARGE SCALE GENOMIC DNA]</scope>
    <source>
        <strain evidence="5">ZS-35-S2</strain>
    </source>
</reference>
<dbReference type="SMART" id="SM00421">
    <property type="entry name" value="HTH_LUXR"/>
    <property type="match status" value="1"/>
</dbReference>
<dbReference type="Gene3D" id="1.10.10.10">
    <property type="entry name" value="Winged helix-like DNA-binding domain superfamily/Winged helix DNA-binding domain"/>
    <property type="match status" value="1"/>
</dbReference>
<dbReference type="Pfam" id="PF00196">
    <property type="entry name" value="GerE"/>
    <property type="match status" value="1"/>
</dbReference>
<dbReference type="PANTHER" id="PTHR16305">
    <property type="entry name" value="TESTICULAR SOLUBLE ADENYLYL CYCLASE"/>
    <property type="match status" value="1"/>
</dbReference>